<dbReference type="GO" id="GO:0005739">
    <property type="term" value="C:mitochondrion"/>
    <property type="evidence" value="ECO:0007669"/>
    <property type="project" value="TreeGrafter"/>
</dbReference>
<dbReference type="WBParaSite" id="SMUV_0000500201-mRNA-1">
    <property type="protein sequence ID" value="SMUV_0000500201-mRNA-1"/>
    <property type="gene ID" value="SMUV_0000500201"/>
</dbReference>
<dbReference type="GO" id="GO:0006749">
    <property type="term" value="P:glutathione metabolic process"/>
    <property type="evidence" value="ECO:0007669"/>
    <property type="project" value="TreeGrafter"/>
</dbReference>
<dbReference type="GO" id="GO:0004602">
    <property type="term" value="F:glutathione peroxidase activity"/>
    <property type="evidence" value="ECO:0007669"/>
    <property type="project" value="TreeGrafter"/>
</dbReference>
<feature type="domain" description="DSBA-like thioredoxin" evidence="1">
    <location>
        <begin position="7"/>
        <end position="189"/>
    </location>
</feature>
<dbReference type="AlphaFoldDB" id="A0A0N5AKH8"/>
<dbReference type="Pfam" id="PF01323">
    <property type="entry name" value="DSBA"/>
    <property type="match status" value="1"/>
</dbReference>
<protein>
    <submittedName>
        <fullName evidence="3">DSBA domain-containing protein</fullName>
    </submittedName>
</protein>
<dbReference type="InterPro" id="IPR051924">
    <property type="entry name" value="GST_Kappa/NadH"/>
</dbReference>
<dbReference type="Proteomes" id="UP000046393">
    <property type="component" value="Unplaced"/>
</dbReference>
<reference evidence="3" key="1">
    <citation type="submission" date="2016-04" db="UniProtKB">
        <authorList>
            <consortium name="WormBaseParasite"/>
        </authorList>
    </citation>
    <scope>IDENTIFICATION</scope>
</reference>
<dbReference type="PANTHER" id="PTHR42943:SF1">
    <property type="entry name" value="DSBA DOMAIN-CONTAINING PROTEIN"/>
    <property type="match status" value="1"/>
</dbReference>
<evidence type="ECO:0000313" key="3">
    <source>
        <dbReference type="WBParaSite" id="SMUV_0000500201-mRNA-1"/>
    </source>
</evidence>
<sequence>MANKLYVKAFLDVSCPYSWIGFKMLKQRTKLWEKKNVNIDTFPVTSRSIRSVSVVIQDNAFLTCEYFRYQFYTMDDTIEAKDFSTRQGNSLTRGSFLLNLIKTERPNLYEMAFDMAWKTVWSDNAPFNRSPHFFKLCRAIGLSFRDSDDIVSRLETVTNIKLFRKNSNLACSYGAVDTPCFVVLDERSKFFTLCSIFRFPQADFLIENPSLLEKIGSSLEHVENTEA</sequence>
<dbReference type="GO" id="GO:0005777">
    <property type="term" value="C:peroxisome"/>
    <property type="evidence" value="ECO:0007669"/>
    <property type="project" value="TreeGrafter"/>
</dbReference>
<proteinExistence type="predicted"/>
<evidence type="ECO:0000313" key="2">
    <source>
        <dbReference type="Proteomes" id="UP000046393"/>
    </source>
</evidence>
<dbReference type="PANTHER" id="PTHR42943">
    <property type="entry name" value="GLUTATHIONE S-TRANSFERASE KAPPA"/>
    <property type="match status" value="1"/>
</dbReference>
<dbReference type="InterPro" id="IPR001853">
    <property type="entry name" value="DSBA-like_thioredoxin_dom"/>
</dbReference>
<accession>A0A0N5AKH8</accession>
<dbReference type="GO" id="GO:0004364">
    <property type="term" value="F:glutathione transferase activity"/>
    <property type="evidence" value="ECO:0007669"/>
    <property type="project" value="TreeGrafter"/>
</dbReference>
<dbReference type="InterPro" id="IPR036249">
    <property type="entry name" value="Thioredoxin-like_sf"/>
</dbReference>
<organism evidence="2 3">
    <name type="scientific">Syphacia muris</name>
    <dbReference type="NCBI Taxonomy" id="451379"/>
    <lineage>
        <taxon>Eukaryota</taxon>
        <taxon>Metazoa</taxon>
        <taxon>Ecdysozoa</taxon>
        <taxon>Nematoda</taxon>
        <taxon>Chromadorea</taxon>
        <taxon>Rhabditida</taxon>
        <taxon>Spirurina</taxon>
        <taxon>Oxyuridomorpha</taxon>
        <taxon>Oxyuroidea</taxon>
        <taxon>Oxyuridae</taxon>
        <taxon>Syphacia</taxon>
    </lineage>
</organism>
<keyword evidence="2" id="KW-1185">Reference proteome</keyword>
<evidence type="ECO:0000259" key="1">
    <source>
        <dbReference type="Pfam" id="PF01323"/>
    </source>
</evidence>
<name>A0A0N5AKH8_9BILA</name>
<dbReference type="STRING" id="451379.A0A0N5AKH8"/>
<dbReference type="SUPFAM" id="SSF52833">
    <property type="entry name" value="Thioredoxin-like"/>
    <property type="match status" value="1"/>
</dbReference>
<dbReference type="Gene3D" id="3.40.30.10">
    <property type="entry name" value="Glutaredoxin"/>
    <property type="match status" value="1"/>
</dbReference>